<dbReference type="EMBL" id="JACXVP010000001">
    <property type="protein sequence ID" value="KAG5629135.1"/>
    <property type="molecule type" value="Genomic_DNA"/>
</dbReference>
<gene>
    <name evidence="2" type="ORF">H5410_000852</name>
</gene>
<organism evidence="2 3">
    <name type="scientific">Solanum commersonii</name>
    <name type="common">Commerson's wild potato</name>
    <name type="synonym">Commerson's nightshade</name>
    <dbReference type="NCBI Taxonomy" id="4109"/>
    <lineage>
        <taxon>Eukaryota</taxon>
        <taxon>Viridiplantae</taxon>
        <taxon>Streptophyta</taxon>
        <taxon>Embryophyta</taxon>
        <taxon>Tracheophyta</taxon>
        <taxon>Spermatophyta</taxon>
        <taxon>Magnoliopsida</taxon>
        <taxon>eudicotyledons</taxon>
        <taxon>Gunneridae</taxon>
        <taxon>Pentapetalae</taxon>
        <taxon>asterids</taxon>
        <taxon>lamiids</taxon>
        <taxon>Solanales</taxon>
        <taxon>Solanaceae</taxon>
        <taxon>Solanoideae</taxon>
        <taxon>Solaneae</taxon>
        <taxon>Solanum</taxon>
    </lineage>
</organism>
<proteinExistence type="predicted"/>
<evidence type="ECO:0000313" key="2">
    <source>
        <dbReference type="EMBL" id="KAG5629135.1"/>
    </source>
</evidence>
<sequence length="163" mass="19433">MEGFVQNITVNTPQIMLHDEGYFVFRFDSMADCEAILQDGPYYFNNKTLILQRWELNFEFNPDCITTIPLWVTFPGLLIGYWSSEARSKVKRVLLGNLSIQIEFWQDVEYDWRPRHCVECIKFRHTSKKCWNKVKNSEKGKEYQEVRKNVEKRMVNKQGQPPT</sequence>
<dbReference type="InterPro" id="IPR025558">
    <property type="entry name" value="DUF4283"/>
</dbReference>
<reference evidence="2 3" key="1">
    <citation type="submission" date="2020-09" db="EMBL/GenBank/DDBJ databases">
        <title>De no assembly of potato wild relative species, Solanum commersonii.</title>
        <authorList>
            <person name="Cho K."/>
        </authorList>
    </citation>
    <scope>NUCLEOTIDE SEQUENCE [LARGE SCALE GENOMIC DNA]</scope>
    <source>
        <strain evidence="2">LZ3.2</strain>
        <tissue evidence="2">Leaf</tissue>
    </source>
</reference>
<dbReference type="PANTHER" id="PTHR33233">
    <property type="entry name" value="ENDONUCLEASE/EXONUCLEASE/PHOSPHATASE"/>
    <property type="match status" value="1"/>
</dbReference>
<accession>A0A9J6AYF5</accession>
<dbReference type="Pfam" id="PF14111">
    <property type="entry name" value="DUF4283"/>
    <property type="match status" value="1"/>
</dbReference>
<dbReference type="AlphaFoldDB" id="A0A9J6AYF5"/>
<evidence type="ECO:0000313" key="3">
    <source>
        <dbReference type="Proteomes" id="UP000824120"/>
    </source>
</evidence>
<dbReference type="OrthoDB" id="1302923at2759"/>
<dbReference type="Proteomes" id="UP000824120">
    <property type="component" value="Chromosome 1"/>
</dbReference>
<evidence type="ECO:0000259" key="1">
    <source>
        <dbReference type="Pfam" id="PF14111"/>
    </source>
</evidence>
<name>A0A9J6AYF5_SOLCO</name>
<keyword evidence="3" id="KW-1185">Reference proteome</keyword>
<comment type="caution">
    <text evidence="2">The sequence shown here is derived from an EMBL/GenBank/DDBJ whole genome shotgun (WGS) entry which is preliminary data.</text>
</comment>
<feature type="domain" description="DUF4283" evidence="1">
    <location>
        <begin position="12"/>
        <end position="62"/>
    </location>
</feature>
<protein>
    <recommendedName>
        <fullName evidence="1">DUF4283 domain-containing protein</fullName>
    </recommendedName>
</protein>
<dbReference type="PANTHER" id="PTHR33233:SF17">
    <property type="entry name" value="DUF4283 DOMAIN-CONTAINING PROTEIN"/>
    <property type="match status" value="1"/>
</dbReference>